<evidence type="ECO:0000256" key="1">
    <source>
        <dbReference type="SAM" id="MobiDB-lite"/>
    </source>
</evidence>
<sequence>MDLGSVTAGGDHRSQRITANSPPTRTNDHVLVPGLYKTQVRLSSSMFRSAGASGDLFTGGHVIIGSTLARTAYEFTGPVVDTASIRLTPVEDGFGDVRAFEESRYRAGTVTRKMAYGLHGDGTLSRRTANNGGWGWVVTGAAPGFASVKSMALISKTRTYDTFLANTRGGALSTIHIPTKSPMKPVVKPVRTRTWQGFEYLLAQKCGNYGTLLLGVDKDSQSAYLYYVGHANGTATVIQSVGKVPGTFNDPVYFRFAPILDPHVGE</sequence>
<keyword evidence="3" id="KW-1185">Reference proteome</keyword>
<dbReference type="AlphaFoldDB" id="A0A4V2XQ20"/>
<organism evidence="2 3">
    <name type="scientific">Kribbella albertanoniae</name>
    <dbReference type="NCBI Taxonomy" id="1266829"/>
    <lineage>
        <taxon>Bacteria</taxon>
        <taxon>Bacillati</taxon>
        <taxon>Actinomycetota</taxon>
        <taxon>Actinomycetes</taxon>
        <taxon>Propionibacteriales</taxon>
        <taxon>Kribbellaceae</taxon>
        <taxon>Kribbella</taxon>
    </lineage>
</organism>
<protein>
    <submittedName>
        <fullName evidence="2">Uncharacterized protein</fullName>
    </submittedName>
</protein>
<reference evidence="2 3" key="1">
    <citation type="submission" date="2019-03" db="EMBL/GenBank/DDBJ databases">
        <title>Draft genome sequences of novel Actinobacteria.</title>
        <authorList>
            <person name="Sahin N."/>
            <person name="Ay H."/>
            <person name="Saygin H."/>
        </authorList>
    </citation>
    <scope>NUCLEOTIDE SEQUENCE [LARGE SCALE GENOMIC DNA]</scope>
    <source>
        <strain evidence="2 3">JCM 30547</strain>
    </source>
</reference>
<gene>
    <name evidence="2" type="ORF">E1261_27285</name>
</gene>
<dbReference type="OrthoDB" id="5178952at2"/>
<evidence type="ECO:0000313" key="3">
    <source>
        <dbReference type="Proteomes" id="UP000295075"/>
    </source>
</evidence>
<accession>A0A4V2XQ20</accession>
<feature type="compositionally biased region" description="Polar residues" evidence="1">
    <location>
        <begin position="16"/>
        <end position="25"/>
    </location>
</feature>
<name>A0A4V2XQ20_9ACTN</name>
<evidence type="ECO:0000313" key="2">
    <source>
        <dbReference type="EMBL" id="TDC23965.1"/>
    </source>
</evidence>
<feature type="region of interest" description="Disordered" evidence="1">
    <location>
        <begin position="1"/>
        <end position="26"/>
    </location>
</feature>
<proteinExistence type="predicted"/>
<comment type="caution">
    <text evidence="2">The sequence shown here is derived from an EMBL/GenBank/DDBJ whole genome shotgun (WGS) entry which is preliminary data.</text>
</comment>
<dbReference type="Proteomes" id="UP000295075">
    <property type="component" value="Unassembled WGS sequence"/>
</dbReference>
<dbReference type="EMBL" id="SMKA01000152">
    <property type="protein sequence ID" value="TDC23965.1"/>
    <property type="molecule type" value="Genomic_DNA"/>
</dbReference>